<dbReference type="Pfam" id="PF17863">
    <property type="entry name" value="AAA_lid_2"/>
    <property type="match status" value="1"/>
</dbReference>
<dbReference type="Gene3D" id="1.10.8.80">
    <property type="entry name" value="Magnesium chelatase subunit I, C-Terminal domain"/>
    <property type="match status" value="1"/>
</dbReference>
<feature type="domain" description="ChlI/MoxR AAA lid" evidence="1">
    <location>
        <begin position="6"/>
        <end position="44"/>
    </location>
</feature>
<comment type="caution">
    <text evidence="2">The sequence shown here is derived from an EMBL/GenBank/DDBJ whole genome shotgun (WGS) entry which is preliminary data.</text>
</comment>
<reference evidence="2" key="2">
    <citation type="journal article" date="2014" name="ISME J.">
        <title>Microbial stratification in low pH oxic and suboxic macroscopic growths along an acid mine drainage.</title>
        <authorList>
            <person name="Mendez-Garcia C."/>
            <person name="Mesa V."/>
            <person name="Sprenger R.R."/>
            <person name="Richter M."/>
            <person name="Diez M.S."/>
            <person name="Solano J."/>
            <person name="Bargiela R."/>
            <person name="Golyshina O.V."/>
            <person name="Manteca A."/>
            <person name="Ramos J.L."/>
            <person name="Gallego J.R."/>
            <person name="Llorente I."/>
            <person name="Martins Dos Santos V.A."/>
            <person name="Jensen O.N."/>
            <person name="Pelaez A.I."/>
            <person name="Sanchez J."/>
            <person name="Ferrer M."/>
        </authorList>
    </citation>
    <scope>NUCLEOTIDE SEQUENCE</scope>
</reference>
<dbReference type="EMBL" id="AUZZ01010848">
    <property type="protein sequence ID" value="EQD28513.1"/>
    <property type="molecule type" value="Genomic_DNA"/>
</dbReference>
<evidence type="ECO:0000259" key="1">
    <source>
        <dbReference type="Pfam" id="PF17863"/>
    </source>
</evidence>
<dbReference type="AlphaFoldDB" id="T0Y5X0"/>
<name>T0Y5X0_9ZZZZ</name>
<sequence>SCAGGVNVSTDDIRQMAKLVLRHRIITNFNADAEGIDSDAVVDKLIQTVQEPSAEAYKATRTA</sequence>
<reference evidence="2" key="1">
    <citation type="submission" date="2013-08" db="EMBL/GenBank/DDBJ databases">
        <authorList>
            <person name="Mendez C."/>
            <person name="Richter M."/>
            <person name="Ferrer M."/>
            <person name="Sanchez J."/>
        </authorList>
    </citation>
    <scope>NUCLEOTIDE SEQUENCE</scope>
</reference>
<gene>
    <name evidence="2" type="ORF">B2A_14906</name>
</gene>
<evidence type="ECO:0000313" key="2">
    <source>
        <dbReference type="EMBL" id="EQD28513.1"/>
    </source>
</evidence>
<accession>T0Y5X0</accession>
<feature type="non-terminal residue" evidence="2">
    <location>
        <position position="1"/>
    </location>
</feature>
<dbReference type="InterPro" id="IPR041628">
    <property type="entry name" value="ChlI/MoxR_AAA_lid"/>
</dbReference>
<protein>
    <recommendedName>
        <fullName evidence="1">ChlI/MoxR AAA lid domain-containing protein</fullName>
    </recommendedName>
</protein>
<proteinExistence type="predicted"/>
<organism evidence="2">
    <name type="scientific">mine drainage metagenome</name>
    <dbReference type="NCBI Taxonomy" id="410659"/>
    <lineage>
        <taxon>unclassified sequences</taxon>
        <taxon>metagenomes</taxon>
        <taxon>ecological metagenomes</taxon>
    </lineage>
</organism>